<dbReference type="KEGG" id="msm:MSMEG_1751"/>
<dbReference type="GO" id="GO:0016491">
    <property type="term" value="F:oxidoreductase activity"/>
    <property type="evidence" value="ECO:0007669"/>
    <property type="project" value="UniProtKB-KW"/>
</dbReference>
<dbReference type="SUPFAM" id="SSF51430">
    <property type="entry name" value="NAD(P)-linked oxidoreductase"/>
    <property type="match status" value="1"/>
</dbReference>
<organism evidence="3 4">
    <name type="scientific">Mycolicibacterium smegmatis (strain ATCC 700084 / mc(2)155)</name>
    <name type="common">Mycobacterium smegmatis</name>
    <dbReference type="NCBI Taxonomy" id="246196"/>
    <lineage>
        <taxon>Bacteria</taxon>
        <taxon>Bacillati</taxon>
        <taxon>Actinomycetota</taxon>
        <taxon>Actinomycetes</taxon>
        <taxon>Mycobacteriales</taxon>
        <taxon>Mycobacteriaceae</taxon>
        <taxon>Mycolicibacterium</taxon>
    </lineage>
</organism>
<proteinExistence type="predicted"/>
<dbReference type="RefSeq" id="WP_011727875.1">
    <property type="nucleotide sequence ID" value="NC_008596.1"/>
</dbReference>
<accession>A0QT85</accession>
<dbReference type="PRINTS" id="PR00069">
    <property type="entry name" value="ALDKETRDTASE"/>
</dbReference>
<dbReference type="InterPro" id="IPR050523">
    <property type="entry name" value="AKR_Detox_Biosynth"/>
</dbReference>
<dbReference type="PATRIC" id="fig|246196.19.peg.1735"/>
<dbReference type="Proteomes" id="UP000000757">
    <property type="component" value="Chromosome"/>
</dbReference>
<dbReference type="Gene3D" id="3.20.20.100">
    <property type="entry name" value="NADP-dependent oxidoreductase domain"/>
    <property type="match status" value="1"/>
</dbReference>
<dbReference type="GO" id="GO:0005829">
    <property type="term" value="C:cytosol"/>
    <property type="evidence" value="ECO:0007669"/>
    <property type="project" value="TreeGrafter"/>
</dbReference>
<dbReference type="EMBL" id="CP000480">
    <property type="protein sequence ID" value="ABK74072.1"/>
    <property type="molecule type" value="Genomic_DNA"/>
</dbReference>
<dbReference type="InterPro" id="IPR020471">
    <property type="entry name" value="AKR"/>
</dbReference>
<dbReference type="InterPro" id="IPR036812">
    <property type="entry name" value="NAD(P)_OxRdtase_dom_sf"/>
</dbReference>
<dbReference type="InterPro" id="IPR023210">
    <property type="entry name" value="NADP_OxRdtase_dom"/>
</dbReference>
<feature type="domain" description="NADP-dependent oxidoreductase" evidence="2">
    <location>
        <begin position="19"/>
        <end position="306"/>
    </location>
</feature>
<dbReference type="STRING" id="246196.MSMEG_1751"/>
<gene>
    <name evidence="3" type="ordered locus">MSMEG_1751</name>
</gene>
<evidence type="ECO:0000313" key="4">
    <source>
        <dbReference type="Proteomes" id="UP000000757"/>
    </source>
</evidence>
<reference evidence="3 4" key="1">
    <citation type="submission" date="2006-10" db="EMBL/GenBank/DDBJ databases">
        <authorList>
            <person name="Fleischmann R.D."/>
            <person name="Dodson R.J."/>
            <person name="Haft D.H."/>
            <person name="Merkel J.S."/>
            <person name="Nelson W.C."/>
            <person name="Fraser C.M."/>
        </authorList>
    </citation>
    <scope>NUCLEOTIDE SEQUENCE [LARGE SCALE GENOMIC DNA]</scope>
    <source>
        <strain evidence="4">ATCC 700084 / mc(2)155</strain>
    </source>
</reference>
<evidence type="ECO:0000259" key="2">
    <source>
        <dbReference type="Pfam" id="PF00248"/>
    </source>
</evidence>
<sequence>MRYRTLGRHTGLRVSEYALGTAGFGTSSGEDARRVFRDFVDAGGTTIATSNIYRNGEAETLLGELMGSDRDHYVVVTKYTGSAGENTHPGTTGNSRKTMMRSLEASLRRLNTDYVDVYMPHFPDQVTPAEEIMAGFEDLVRSGKIRYGGFSNFPAWRIAGAAARADLLGMPRPICIETEYSLAERSADRELLPMAEAYGLGVLLYAPLAGGLLTGKYRRGETGRLSDRPSAMEKYSHQTAVVDEVLAIAEETGQTAAGVALEWLRYRAGLASTPLIPVIGPRTTTQLGGYLQPVDLDVRHYQRLDKASALRMGAPHDDVSGALLNGYDGDRSLLDAPVVPPI</sequence>
<evidence type="ECO:0000256" key="1">
    <source>
        <dbReference type="ARBA" id="ARBA00023002"/>
    </source>
</evidence>
<dbReference type="eggNOG" id="COG0667">
    <property type="taxonomic scope" value="Bacteria"/>
</dbReference>
<dbReference type="PANTHER" id="PTHR43364">
    <property type="entry name" value="NADH-SPECIFIC METHYLGLYOXAL REDUCTASE-RELATED"/>
    <property type="match status" value="1"/>
</dbReference>
<dbReference type="Pfam" id="PF00248">
    <property type="entry name" value="Aldo_ket_red"/>
    <property type="match status" value="1"/>
</dbReference>
<name>A0QT85_MYCS2</name>
<dbReference type="GeneID" id="93456569"/>
<dbReference type="PaxDb" id="246196-MSMEI_1710"/>
<dbReference type="KEGG" id="msb:LJ00_08745"/>
<dbReference type="OrthoDB" id="9768793at2"/>
<dbReference type="PANTHER" id="PTHR43364:SF4">
    <property type="entry name" value="NAD(P)-LINKED OXIDOREDUCTASE SUPERFAMILY PROTEIN"/>
    <property type="match status" value="1"/>
</dbReference>
<keyword evidence="1" id="KW-0560">Oxidoreductase</keyword>
<dbReference type="AlphaFoldDB" id="A0QT85"/>
<evidence type="ECO:0000313" key="3">
    <source>
        <dbReference type="EMBL" id="ABK74072.1"/>
    </source>
</evidence>
<keyword evidence="4" id="KW-1185">Reference proteome</keyword>
<protein>
    <submittedName>
        <fullName evidence="3">Norsolorinic acid reductase</fullName>
    </submittedName>
</protein>